<dbReference type="CDD" id="cd03505">
    <property type="entry name" value="Delta9-FADS-like"/>
    <property type="match status" value="1"/>
</dbReference>
<dbReference type="Pfam" id="PF00487">
    <property type="entry name" value="FA_desaturase"/>
    <property type="match status" value="1"/>
</dbReference>
<evidence type="ECO:0000256" key="3">
    <source>
        <dbReference type="ARBA" id="ARBA00022516"/>
    </source>
</evidence>
<protein>
    <submittedName>
        <fullName evidence="14">Acyl-CoA desaturase</fullName>
    </submittedName>
</protein>
<keyword evidence="10 12" id="KW-0472">Membrane</keyword>
<feature type="transmembrane region" description="Helical" evidence="12">
    <location>
        <begin position="213"/>
        <end position="234"/>
    </location>
</feature>
<accession>A0ABQ0A0X9</accession>
<reference evidence="14 15" key="1">
    <citation type="submission" date="2024-04" db="EMBL/GenBank/DDBJ databases">
        <title>Draft genome sequence of Thalassolituus maritimus NBRC 116585.</title>
        <authorList>
            <person name="Miyakawa T."/>
            <person name="Kusuya Y."/>
            <person name="Miura T."/>
        </authorList>
    </citation>
    <scope>NUCLEOTIDE SEQUENCE [LARGE SCALE GENOMIC DNA]</scope>
    <source>
        <strain evidence="14 15">5NW40-0001</strain>
    </source>
</reference>
<feature type="transmembrane region" description="Helical" evidence="12">
    <location>
        <begin position="40"/>
        <end position="58"/>
    </location>
</feature>
<dbReference type="Proteomes" id="UP001481413">
    <property type="component" value="Unassembled WGS sequence"/>
</dbReference>
<feature type="domain" description="Fatty acid desaturase" evidence="13">
    <location>
        <begin position="64"/>
        <end position="273"/>
    </location>
</feature>
<evidence type="ECO:0000259" key="13">
    <source>
        <dbReference type="Pfam" id="PF00487"/>
    </source>
</evidence>
<evidence type="ECO:0000256" key="11">
    <source>
        <dbReference type="ARBA" id="ARBA00023160"/>
    </source>
</evidence>
<dbReference type="PRINTS" id="PR00075">
    <property type="entry name" value="FACDDSATRASE"/>
</dbReference>
<dbReference type="PANTHER" id="PTHR11351">
    <property type="entry name" value="ACYL-COA DESATURASE"/>
    <property type="match status" value="1"/>
</dbReference>
<sequence length="325" mass="37865">MPGETGMTSIRKKSWLLNIVRWFDSYAGDDAKMTSTEFNWVRVIPFLILHLACFAAFWTGVSTVAVVTCLALFWLRMFAITAFYHRYFSHRSYKTNRFWQFVFALIGNMSAQRGPLWWAAHHRAHHQYSDTENDLHSPVQRGFWWSHMGWFTCDASFKTQQKRIKDFAKFPELRFLDRYDSFAPLLLIALLFIAGELLASFKPELGTNGAQMVVWGFVISTVLLFHSTVTINSLGHIWGSRRFQTKDDSRNNAFLALLTLGEGWHNNHHRYATSARQGFYWWEVDISYMILKAMSWVGIIHSLKPVPEHVLKEGRHGKRTTSEQE</sequence>
<evidence type="ECO:0000256" key="6">
    <source>
        <dbReference type="ARBA" id="ARBA00022989"/>
    </source>
</evidence>
<keyword evidence="9" id="KW-0443">Lipid metabolism</keyword>
<dbReference type="InterPro" id="IPR005804">
    <property type="entry name" value="FA_desaturase_dom"/>
</dbReference>
<dbReference type="InterPro" id="IPR015876">
    <property type="entry name" value="Acyl-CoA_DS"/>
</dbReference>
<gene>
    <name evidence="14" type="ORF">NBRC116585_21740</name>
</gene>
<evidence type="ECO:0000256" key="2">
    <source>
        <dbReference type="ARBA" id="ARBA00008749"/>
    </source>
</evidence>
<evidence type="ECO:0000256" key="12">
    <source>
        <dbReference type="SAM" id="Phobius"/>
    </source>
</evidence>
<evidence type="ECO:0000256" key="8">
    <source>
        <dbReference type="ARBA" id="ARBA00023004"/>
    </source>
</evidence>
<evidence type="ECO:0000256" key="4">
    <source>
        <dbReference type="ARBA" id="ARBA00022692"/>
    </source>
</evidence>
<evidence type="ECO:0000256" key="5">
    <source>
        <dbReference type="ARBA" id="ARBA00022832"/>
    </source>
</evidence>
<evidence type="ECO:0000256" key="7">
    <source>
        <dbReference type="ARBA" id="ARBA00023002"/>
    </source>
</evidence>
<name>A0ABQ0A0X9_9GAMM</name>
<feature type="transmembrane region" description="Helical" evidence="12">
    <location>
        <begin position="64"/>
        <end position="84"/>
    </location>
</feature>
<keyword evidence="4 12" id="KW-0812">Transmembrane</keyword>
<dbReference type="PANTHER" id="PTHR11351:SF31">
    <property type="entry name" value="DESATURASE 1, ISOFORM A-RELATED"/>
    <property type="match status" value="1"/>
</dbReference>
<keyword evidence="11" id="KW-0275">Fatty acid biosynthesis</keyword>
<keyword evidence="3" id="KW-0444">Lipid biosynthesis</keyword>
<organism evidence="14 15">
    <name type="scientific">Thalassolituus maritimus</name>
    <dbReference type="NCBI Taxonomy" id="484498"/>
    <lineage>
        <taxon>Bacteria</taxon>
        <taxon>Pseudomonadati</taxon>
        <taxon>Pseudomonadota</taxon>
        <taxon>Gammaproteobacteria</taxon>
        <taxon>Oceanospirillales</taxon>
        <taxon>Oceanospirillaceae</taxon>
        <taxon>Thalassolituus</taxon>
    </lineage>
</organism>
<evidence type="ECO:0000313" key="14">
    <source>
        <dbReference type="EMBL" id="GAA6146056.1"/>
    </source>
</evidence>
<keyword evidence="5" id="KW-0276">Fatty acid metabolism</keyword>
<keyword evidence="8" id="KW-0408">Iron</keyword>
<comment type="similarity">
    <text evidence="2">Belongs to the fatty acid desaturase type 2 family.</text>
</comment>
<keyword evidence="7" id="KW-0560">Oxidoreductase</keyword>
<evidence type="ECO:0000256" key="1">
    <source>
        <dbReference type="ARBA" id="ARBA00004141"/>
    </source>
</evidence>
<keyword evidence="6 12" id="KW-1133">Transmembrane helix</keyword>
<feature type="transmembrane region" description="Helical" evidence="12">
    <location>
        <begin position="182"/>
        <end position="201"/>
    </location>
</feature>
<proteinExistence type="inferred from homology"/>
<comment type="caution">
    <text evidence="14">The sequence shown here is derived from an EMBL/GenBank/DDBJ whole genome shotgun (WGS) entry which is preliminary data.</text>
</comment>
<evidence type="ECO:0000256" key="10">
    <source>
        <dbReference type="ARBA" id="ARBA00023136"/>
    </source>
</evidence>
<dbReference type="EMBL" id="BAABWH010000005">
    <property type="protein sequence ID" value="GAA6146056.1"/>
    <property type="molecule type" value="Genomic_DNA"/>
</dbReference>
<keyword evidence="15" id="KW-1185">Reference proteome</keyword>
<comment type="subcellular location">
    <subcellularLocation>
        <location evidence="1">Membrane</location>
        <topology evidence="1">Multi-pass membrane protein</topology>
    </subcellularLocation>
</comment>
<evidence type="ECO:0000313" key="15">
    <source>
        <dbReference type="Proteomes" id="UP001481413"/>
    </source>
</evidence>
<evidence type="ECO:0000256" key="9">
    <source>
        <dbReference type="ARBA" id="ARBA00023098"/>
    </source>
</evidence>